<organism evidence="7 8">
    <name type="scientific">Criibacterium bergeronii</name>
    <dbReference type="NCBI Taxonomy" id="1871336"/>
    <lineage>
        <taxon>Bacteria</taxon>
        <taxon>Bacillati</taxon>
        <taxon>Bacillota</taxon>
        <taxon>Clostridia</taxon>
        <taxon>Peptostreptococcales</taxon>
        <taxon>Filifactoraceae</taxon>
        <taxon>Criibacterium</taxon>
    </lineage>
</organism>
<evidence type="ECO:0000256" key="5">
    <source>
        <dbReference type="SAM" id="Phobius"/>
    </source>
</evidence>
<keyword evidence="5" id="KW-1133">Transmembrane helix</keyword>
<keyword evidence="5" id="KW-0812">Transmembrane</keyword>
<dbReference type="Gene3D" id="3.30.450.330">
    <property type="match status" value="1"/>
</dbReference>
<evidence type="ECO:0000256" key="3">
    <source>
        <dbReference type="ARBA" id="ARBA00023136"/>
    </source>
</evidence>
<dbReference type="Gene3D" id="3.90.1310.10">
    <property type="entry name" value="Penicillin-binding protein 2a (Domain 2)"/>
    <property type="match status" value="1"/>
</dbReference>
<dbReference type="GO" id="GO:0005886">
    <property type="term" value="C:plasma membrane"/>
    <property type="evidence" value="ECO:0007669"/>
    <property type="project" value="TreeGrafter"/>
</dbReference>
<dbReference type="SUPFAM" id="SSF54184">
    <property type="entry name" value="Penicillin-binding protein 2x (pbp-2x), c-terminal domain"/>
    <property type="match status" value="1"/>
</dbReference>
<dbReference type="InterPro" id="IPR005311">
    <property type="entry name" value="PBP_dimer"/>
</dbReference>
<evidence type="ECO:0000256" key="1">
    <source>
        <dbReference type="ARBA" id="ARBA00004370"/>
    </source>
</evidence>
<comment type="similarity">
    <text evidence="2">Belongs to the transpeptidase family.</text>
</comment>
<feature type="domain" description="PASTA" evidence="6">
    <location>
        <begin position="627"/>
        <end position="694"/>
    </location>
</feature>
<dbReference type="SUPFAM" id="SSF56519">
    <property type="entry name" value="Penicillin binding protein dimerisation domain"/>
    <property type="match status" value="1"/>
</dbReference>
<dbReference type="SUPFAM" id="SSF56601">
    <property type="entry name" value="beta-lactamase/transpeptidase-like"/>
    <property type="match status" value="1"/>
</dbReference>
<keyword evidence="8" id="KW-1185">Reference proteome</keyword>
<sequence>MSTHGNSRRRYDAGKTMTSRVKIALVIFLIMILLLILKLGYITVVNGQDYRTRAQKRQYADLTIMPERGSIFDSNGKQLAVSVPIYDLWVEIGSFNSIKGGKDTEKAREARYKLANEICSVVKSANKTNIIKKLDQDIPRDLVLNGITLDEKKTLEKNKKLEEEKKQEERVLSLIYFDEKYKRYYPFGTFASYVIGHTTDDARTGLAGVEASMDLELRGTPGKKLYLQDAGGSEISVNDMKFEQVKQGNDVMLTIDEVLQHSLEQILRQAYLTYTPKSVTGIIMQTKTGNVLAMSTIPDYNPNMPRDAAYDFYGDKIKEATTDEEKMKEIYKMWRNPSVNNVFEPGSPFKVITASAALEENKTKMDEYFNDEGSIKVADTTIKNWTPVPYGSISLKKSIEQSVNTTFVKLGQRLGVTTFLDYIDAFGFGKKTNISLPGEEAGVLRTIDKIGPVELANMSFGQGISVTPIQLISAINAIGNEGVLLEPNIVKSINDKEGKIISKTEPNALKQVVSKQTAQQMLMAMEAVVNNGSAKKAQMPGYRIAGKTGSANKVIEGEGGYSKTKFVTDFVAILPVEDPQITVLVVIDEPKEGTQFGSESAVPIGSEIIKSAINYLGIAQNVNTSQNASQELVTVPELKNMSYTDATNTLKNLGLNPMFEKDIVVELESSVVASFPGAGQTAEKGSNIMLYMKSNKDKDMSMPNLIGMTKEQAKVVLDTLELKYDFSGSGLVNSQEPKPGQPISKDFRANINLK</sequence>
<evidence type="ECO:0000256" key="4">
    <source>
        <dbReference type="SAM" id="MobiDB-lite"/>
    </source>
</evidence>
<feature type="region of interest" description="Disordered" evidence="4">
    <location>
        <begin position="728"/>
        <end position="754"/>
    </location>
</feature>
<feature type="domain" description="PASTA" evidence="6">
    <location>
        <begin position="695"/>
        <end position="754"/>
    </location>
</feature>
<dbReference type="InterPro" id="IPR036138">
    <property type="entry name" value="PBP_dimer_sf"/>
</dbReference>
<name>A0A371IMB5_9FIRM</name>
<keyword evidence="3 5" id="KW-0472">Membrane</keyword>
<feature type="transmembrane region" description="Helical" evidence="5">
    <location>
        <begin position="21"/>
        <end position="41"/>
    </location>
</feature>
<dbReference type="STRING" id="1871336.BBG48_05850"/>
<dbReference type="PROSITE" id="PS51178">
    <property type="entry name" value="PASTA"/>
    <property type="match status" value="2"/>
</dbReference>
<evidence type="ECO:0000256" key="2">
    <source>
        <dbReference type="ARBA" id="ARBA00007171"/>
    </source>
</evidence>
<dbReference type="InterPro" id="IPR001460">
    <property type="entry name" value="PCN-bd_Tpept"/>
</dbReference>
<proteinExistence type="inferred from homology"/>
<dbReference type="Gene3D" id="3.30.10.20">
    <property type="match status" value="1"/>
</dbReference>
<comment type="subcellular location">
    <subcellularLocation>
        <location evidence="1">Membrane</location>
    </subcellularLocation>
</comment>
<dbReference type="Pfam" id="PF03717">
    <property type="entry name" value="PBP_dimer"/>
    <property type="match status" value="1"/>
</dbReference>
<dbReference type="InterPro" id="IPR005543">
    <property type="entry name" value="PASTA_dom"/>
</dbReference>
<evidence type="ECO:0000313" key="7">
    <source>
        <dbReference type="EMBL" id="RDY21617.1"/>
    </source>
</evidence>
<dbReference type="GO" id="GO:0008658">
    <property type="term" value="F:penicillin binding"/>
    <property type="evidence" value="ECO:0007669"/>
    <property type="project" value="InterPro"/>
</dbReference>
<comment type="caution">
    <text evidence="7">The sequence shown here is derived from an EMBL/GenBank/DDBJ whole genome shotgun (WGS) entry which is preliminary data.</text>
</comment>
<dbReference type="Gene3D" id="3.40.710.10">
    <property type="entry name" value="DD-peptidase/beta-lactamase superfamily"/>
    <property type="match status" value="1"/>
</dbReference>
<dbReference type="InterPro" id="IPR050515">
    <property type="entry name" value="Beta-lactam/transpept"/>
</dbReference>
<dbReference type="EMBL" id="MBEW02000005">
    <property type="protein sequence ID" value="RDY21617.1"/>
    <property type="molecule type" value="Genomic_DNA"/>
</dbReference>
<dbReference type="Pfam" id="PF03793">
    <property type="entry name" value="PASTA"/>
    <property type="match status" value="2"/>
</dbReference>
<dbReference type="GO" id="GO:0071555">
    <property type="term" value="P:cell wall organization"/>
    <property type="evidence" value="ECO:0007669"/>
    <property type="project" value="TreeGrafter"/>
</dbReference>
<dbReference type="AlphaFoldDB" id="A0A371IMB5"/>
<dbReference type="CDD" id="cd06577">
    <property type="entry name" value="PASTA_pknB"/>
    <property type="match status" value="1"/>
</dbReference>
<protein>
    <submittedName>
        <fullName evidence="7">PASTA domain-containing protein</fullName>
    </submittedName>
</protein>
<dbReference type="CDD" id="cd06575">
    <property type="entry name" value="PASTA_Pbp2x-like_2"/>
    <property type="match status" value="1"/>
</dbReference>
<gene>
    <name evidence="7" type="ORF">BBG48_003285</name>
</gene>
<dbReference type="RefSeq" id="WP_068911899.1">
    <property type="nucleotide sequence ID" value="NZ_MBEW02000005.1"/>
</dbReference>
<dbReference type="PANTHER" id="PTHR30627:SF1">
    <property type="entry name" value="PEPTIDOGLYCAN D,D-TRANSPEPTIDASE FTSI"/>
    <property type="match status" value="1"/>
</dbReference>
<dbReference type="Proteomes" id="UP000093352">
    <property type="component" value="Unassembled WGS sequence"/>
</dbReference>
<evidence type="ECO:0000259" key="6">
    <source>
        <dbReference type="PROSITE" id="PS51178"/>
    </source>
</evidence>
<dbReference type="Pfam" id="PF00905">
    <property type="entry name" value="Transpeptidase"/>
    <property type="match status" value="1"/>
</dbReference>
<evidence type="ECO:0000313" key="8">
    <source>
        <dbReference type="Proteomes" id="UP000093352"/>
    </source>
</evidence>
<dbReference type="InterPro" id="IPR012338">
    <property type="entry name" value="Beta-lactam/transpept-like"/>
</dbReference>
<dbReference type="PANTHER" id="PTHR30627">
    <property type="entry name" value="PEPTIDOGLYCAN D,D-TRANSPEPTIDASE"/>
    <property type="match status" value="1"/>
</dbReference>
<accession>A0A371IMB5</accession>
<reference evidence="7 8" key="1">
    <citation type="journal article" date="2016" name="Genome Announc.">
        <title>Draft Genome Sequence of Criibacterium bergeronii gen. nov., sp. nov., Strain CCRI-22567T, Isolated from a Vaginal Sample from a Woman with Bacterial Vaginosis.</title>
        <authorList>
            <person name="Maheux A.F."/>
            <person name="Berube E."/>
            <person name="Boudreau D.K."/>
            <person name="Raymond F."/>
            <person name="Corbeil J."/>
            <person name="Roy P.H."/>
            <person name="Boissinot M."/>
            <person name="Omar R.F."/>
        </authorList>
    </citation>
    <scope>NUCLEOTIDE SEQUENCE [LARGE SCALE GENOMIC DNA]</scope>
    <source>
        <strain evidence="7 8">CCRI-22567</strain>
    </source>
</reference>
<dbReference type="SMART" id="SM00740">
    <property type="entry name" value="PASTA"/>
    <property type="match status" value="2"/>
</dbReference>